<keyword evidence="4 7" id="KW-0812">Transmembrane</keyword>
<feature type="transmembrane region" description="Helical" evidence="7">
    <location>
        <begin position="120"/>
        <end position="144"/>
    </location>
</feature>
<feature type="transmembrane region" description="Helical" evidence="7">
    <location>
        <begin position="261"/>
        <end position="282"/>
    </location>
</feature>
<feature type="transmembrane region" description="Helical" evidence="7">
    <location>
        <begin position="53"/>
        <end position="75"/>
    </location>
</feature>
<evidence type="ECO:0000256" key="5">
    <source>
        <dbReference type="ARBA" id="ARBA00022989"/>
    </source>
</evidence>
<accession>A0A2I0A0E4</accession>
<feature type="transmembrane region" description="Helical" evidence="7">
    <location>
        <begin position="20"/>
        <end position="41"/>
    </location>
</feature>
<feature type="region of interest" description="Disordered" evidence="8">
    <location>
        <begin position="354"/>
        <end position="377"/>
    </location>
</feature>
<comment type="subcellular location">
    <subcellularLocation>
        <location evidence="1 7">Membrane</location>
        <topology evidence="1 7">Multi-pass membrane protein</topology>
    </subcellularLocation>
</comment>
<comment type="similarity">
    <text evidence="2 7">Belongs to the purine permeases (TC 2.A.7.14) family.</text>
</comment>
<dbReference type="GO" id="GO:0015211">
    <property type="term" value="F:purine nucleoside transmembrane transporter activity"/>
    <property type="evidence" value="ECO:0007669"/>
    <property type="project" value="UniProtKB-UniRule"/>
</dbReference>
<gene>
    <name evidence="9" type="primary">PUP3</name>
    <name evidence="9" type="ORF">AXF42_Ash020602</name>
</gene>
<proteinExistence type="inferred from homology"/>
<evidence type="ECO:0000256" key="7">
    <source>
        <dbReference type="RuleBase" id="RU368015"/>
    </source>
</evidence>
<dbReference type="GO" id="GO:0016020">
    <property type="term" value="C:membrane"/>
    <property type="evidence" value="ECO:0007669"/>
    <property type="project" value="UniProtKB-SubCell"/>
</dbReference>
<evidence type="ECO:0000313" key="10">
    <source>
        <dbReference type="Proteomes" id="UP000236161"/>
    </source>
</evidence>
<name>A0A2I0A0E4_9ASPA</name>
<keyword evidence="3 7" id="KW-0813">Transport</keyword>
<feature type="transmembrane region" description="Helical" evidence="7">
    <location>
        <begin position="151"/>
        <end position="171"/>
    </location>
</feature>
<dbReference type="STRING" id="1088818.A0A2I0A0E4"/>
<feature type="transmembrane region" description="Helical" evidence="7">
    <location>
        <begin position="216"/>
        <end position="241"/>
    </location>
</feature>
<dbReference type="OrthoDB" id="1865379at2759"/>
<feature type="transmembrane region" description="Helical" evidence="7">
    <location>
        <begin position="289"/>
        <end position="311"/>
    </location>
</feature>
<keyword evidence="5 7" id="KW-1133">Transmembrane helix</keyword>
<protein>
    <recommendedName>
        <fullName evidence="7">Probable purine permease</fullName>
    </recommendedName>
</protein>
<dbReference type="SUPFAM" id="SSF103481">
    <property type="entry name" value="Multidrug resistance efflux transporter EmrE"/>
    <property type="match status" value="1"/>
</dbReference>
<dbReference type="Pfam" id="PF16913">
    <property type="entry name" value="PUNUT"/>
    <property type="match status" value="1"/>
</dbReference>
<dbReference type="AlphaFoldDB" id="A0A2I0A0E4"/>
<reference evidence="9 10" key="1">
    <citation type="journal article" date="2017" name="Nature">
        <title>The Apostasia genome and the evolution of orchids.</title>
        <authorList>
            <person name="Zhang G.Q."/>
            <person name="Liu K.W."/>
            <person name="Li Z."/>
            <person name="Lohaus R."/>
            <person name="Hsiao Y.Y."/>
            <person name="Niu S.C."/>
            <person name="Wang J.Y."/>
            <person name="Lin Y.C."/>
            <person name="Xu Q."/>
            <person name="Chen L.J."/>
            <person name="Yoshida K."/>
            <person name="Fujiwara S."/>
            <person name="Wang Z.W."/>
            <person name="Zhang Y.Q."/>
            <person name="Mitsuda N."/>
            <person name="Wang M."/>
            <person name="Liu G.H."/>
            <person name="Pecoraro L."/>
            <person name="Huang H.X."/>
            <person name="Xiao X.J."/>
            <person name="Lin M."/>
            <person name="Wu X.Y."/>
            <person name="Wu W.L."/>
            <person name="Chen Y.Y."/>
            <person name="Chang S.B."/>
            <person name="Sakamoto S."/>
            <person name="Ohme-Takagi M."/>
            <person name="Yagi M."/>
            <person name="Zeng S.J."/>
            <person name="Shen C.Y."/>
            <person name="Yeh C.M."/>
            <person name="Luo Y.B."/>
            <person name="Tsai W.C."/>
            <person name="Van de Peer Y."/>
            <person name="Liu Z.J."/>
        </authorList>
    </citation>
    <scope>NUCLEOTIDE SEQUENCE [LARGE SCALE GENOMIC DNA]</scope>
    <source>
        <strain evidence="10">cv. Shenzhen</strain>
        <tissue evidence="9">Stem</tissue>
    </source>
</reference>
<dbReference type="PANTHER" id="PTHR31376">
    <property type="entry name" value="OS09G0467300 PROTEIN-RELATED"/>
    <property type="match status" value="1"/>
</dbReference>
<keyword evidence="6 7" id="KW-0472">Membrane</keyword>
<keyword evidence="10" id="KW-1185">Reference proteome</keyword>
<dbReference type="Proteomes" id="UP000236161">
    <property type="component" value="Unassembled WGS sequence"/>
</dbReference>
<organism evidence="9 10">
    <name type="scientific">Apostasia shenzhenica</name>
    <dbReference type="NCBI Taxonomy" id="1088818"/>
    <lineage>
        <taxon>Eukaryota</taxon>
        <taxon>Viridiplantae</taxon>
        <taxon>Streptophyta</taxon>
        <taxon>Embryophyta</taxon>
        <taxon>Tracheophyta</taxon>
        <taxon>Spermatophyta</taxon>
        <taxon>Magnoliopsida</taxon>
        <taxon>Liliopsida</taxon>
        <taxon>Asparagales</taxon>
        <taxon>Orchidaceae</taxon>
        <taxon>Apostasioideae</taxon>
        <taxon>Apostasia</taxon>
    </lineage>
</organism>
<dbReference type="EMBL" id="KZ452041">
    <property type="protein sequence ID" value="PKA49023.1"/>
    <property type="molecule type" value="Genomic_DNA"/>
</dbReference>
<evidence type="ECO:0000256" key="2">
    <source>
        <dbReference type="ARBA" id="ARBA00006213"/>
    </source>
</evidence>
<dbReference type="InterPro" id="IPR030182">
    <property type="entry name" value="PUP_plant"/>
</dbReference>
<dbReference type="GO" id="GO:0005345">
    <property type="term" value="F:purine nucleobase transmembrane transporter activity"/>
    <property type="evidence" value="ECO:0007669"/>
    <property type="project" value="UniProtKB-UniRule"/>
</dbReference>
<evidence type="ECO:0000256" key="3">
    <source>
        <dbReference type="ARBA" id="ARBA00022448"/>
    </source>
</evidence>
<evidence type="ECO:0000313" key="9">
    <source>
        <dbReference type="EMBL" id="PKA49023.1"/>
    </source>
</evidence>
<feature type="transmembrane region" description="Helical" evidence="7">
    <location>
        <begin position="317"/>
        <end position="335"/>
    </location>
</feature>
<sequence length="377" mass="41150">MDHVESQQESLPTMPKAKKLILLSSNILLLLVGSVGTPLILRLYFLHGGRQRWLSASLQTAGFPFLLLPLLLSFLRRRRRLSPAKPTVFFLTPPLLLYSVLLGLITGFDDFIYAYGVSYLPVSTTSLLISTQLGFTALFAFFIVKQKFTEYSVNSVVLLTFGAAVLGVHAGGDRPKGETQEKYYLGFAMTLSAAVIYALVLPLVELTYKKAKQEITFTLVMEMQFVISFSATVFCVAGMAIDHNFQTISKEAAAYGLGETKYYVVLFFTTVVSQCFYLGLVGTINYSSALLGGVVIALSIPVTEVLSVVFFHEMFNGEKGVALALSLWGSASYFYGEYKQNKKRKAAAAAAAAADGTPGSDRHHSISGSDVELLTLP</sequence>
<evidence type="ECO:0000256" key="8">
    <source>
        <dbReference type="SAM" id="MobiDB-lite"/>
    </source>
</evidence>
<dbReference type="InterPro" id="IPR037185">
    <property type="entry name" value="EmrE-like"/>
</dbReference>
<feature type="transmembrane region" description="Helical" evidence="7">
    <location>
        <begin position="183"/>
        <end position="204"/>
    </location>
</feature>
<evidence type="ECO:0000256" key="6">
    <source>
        <dbReference type="ARBA" id="ARBA00023136"/>
    </source>
</evidence>
<evidence type="ECO:0000256" key="1">
    <source>
        <dbReference type="ARBA" id="ARBA00004141"/>
    </source>
</evidence>
<evidence type="ECO:0000256" key="4">
    <source>
        <dbReference type="ARBA" id="ARBA00022692"/>
    </source>
</evidence>
<dbReference type="PANTHER" id="PTHR31376:SF105">
    <property type="entry name" value="PURINE PERMEASE-RELATED"/>
    <property type="match status" value="1"/>
</dbReference>
<feature type="transmembrane region" description="Helical" evidence="7">
    <location>
        <begin position="87"/>
        <end position="108"/>
    </location>
</feature>